<feature type="binding site" evidence="9">
    <location>
        <position position="304"/>
    </location>
    <ligand>
        <name>DNA</name>
        <dbReference type="ChEBI" id="CHEBI:16991"/>
    </ligand>
</feature>
<dbReference type="Gene3D" id="1.10.8.60">
    <property type="match status" value="1"/>
</dbReference>
<dbReference type="HOGENOM" id="CLU_055599_1_0_9"/>
<feature type="binding site" evidence="9">
    <location>
        <position position="55"/>
    </location>
    <ligand>
        <name>ATP</name>
        <dbReference type="ChEBI" id="CHEBI:30616"/>
    </ligand>
</feature>
<feature type="domain" description="AAA+ ATPase" evidence="10">
    <location>
        <begin position="40"/>
        <end position="171"/>
    </location>
</feature>
<dbReference type="PANTHER" id="PTHR42848:SF1">
    <property type="entry name" value="HOLLIDAY JUNCTION BRANCH MIGRATION COMPLEX SUBUNIT RUVB"/>
    <property type="match status" value="1"/>
</dbReference>
<dbReference type="STRING" id="309798.COPRO5265_0902"/>
<evidence type="ECO:0000256" key="5">
    <source>
        <dbReference type="ARBA" id="ARBA00022840"/>
    </source>
</evidence>
<dbReference type="NCBIfam" id="NF000868">
    <property type="entry name" value="PRK00080.1"/>
    <property type="match status" value="1"/>
</dbReference>
<organism evidence="11 12">
    <name type="scientific">Coprothermobacter proteolyticus (strain ATCC 35245 / DSM 5265 / OCM 4 / BT)</name>
    <dbReference type="NCBI Taxonomy" id="309798"/>
    <lineage>
        <taxon>Bacteria</taxon>
        <taxon>Pseudomonadati</taxon>
        <taxon>Coprothermobacterota</taxon>
        <taxon>Coprothermobacteria</taxon>
        <taxon>Coprothermobacterales</taxon>
        <taxon>Coprothermobacteraceae</taxon>
        <taxon>Coprothermobacter</taxon>
    </lineage>
</organism>
<evidence type="ECO:0000256" key="1">
    <source>
        <dbReference type="ARBA" id="ARBA00022490"/>
    </source>
</evidence>
<evidence type="ECO:0000256" key="6">
    <source>
        <dbReference type="ARBA" id="ARBA00023125"/>
    </source>
</evidence>
<evidence type="ECO:0000259" key="10">
    <source>
        <dbReference type="SMART" id="SM00382"/>
    </source>
</evidence>
<reference evidence="12" key="1">
    <citation type="submission" date="2008-08" db="EMBL/GenBank/DDBJ databases">
        <title>The complete genome sequence of Coprothermobacter proteolyticus strain ATCC 5245 / DSM 5265 / BT.</title>
        <authorList>
            <person name="Dodson R.J."/>
            <person name="Durkin A.S."/>
            <person name="Wu M."/>
            <person name="Eisen J."/>
            <person name="Sutton G."/>
        </authorList>
    </citation>
    <scope>NUCLEOTIDE SEQUENCE [LARGE SCALE GENOMIC DNA]</scope>
    <source>
        <strain evidence="12">ATCC 35245 / DSM 5265 / OCM 4 / BT</strain>
    </source>
</reference>
<dbReference type="InterPro" id="IPR000641">
    <property type="entry name" value="CbxX/CfxQ"/>
</dbReference>
<evidence type="ECO:0000256" key="3">
    <source>
        <dbReference type="ARBA" id="ARBA00022763"/>
    </source>
</evidence>
<feature type="binding site" evidence="9">
    <location>
        <position position="160"/>
    </location>
    <ligand>
        <name>ATP</name>
        <dbReference type="ChEBI" id="CHEBI:30616"/>
    </ligand>
</feature>
<feature type="binding site" evidence="9">
    <location>
        <position position="56"/>
    </location>
    <ligand>
        <name>ATP</name>
        <dbReference type="ChEBI" id="CHEBI:30616"/>
    </ligand>
</feature>
<feature type="binding site" evidence="9">
    <location>
        <position position="54"/>
    </location>
    <ligand>
        <name>ATP</name>
        <dbReference type="ChEBI" id="CHEBI:30616"/>
    </ligand>
</feature>
<dbReference type="PANTHER" id="PTHR42848">
    <property type="match status" value="1"/>
</dbReference>
<dbReference type="Pfam" id="PF05491">
    <property type="entry name" value="WHD_RuvB"/>
    <property type="match status" value="1"/>
</dbReference>
<dbReference type="GO" id="GO:0005737">
    <property type="term" value="C:cytoplasm"/>
    <property type="evidence" value="ECO:0007669"/>
    <property type="project" value="UniProtKB-SubCell"/>
</dbReference>
<comment type="similarity">
    <text evidence="9">Belongs to the RuvB family.</text>
</comment>
<dbReference type="Pfam" id="PF17864">
    <property type="entry name" value="AAA_lid_4"/>
    <property type="match status" value="1"/>
</dbReference>
<feature type="binding site" evidence="9">
    <location>
        <position position="207"/>
    </location>
    <ligand>
        <name>ATP</name>
        <dbReference type="ChEBI" id="CHEBI:30616"/>
    </ligand>
</feature>
<dbReference type="GO" id="GO:0009378">
    <property type="term" value="F:four-way junction helicase activity"/>
    <property type="evidence" value="ECO:0007669"/>
    <property type="project" value="InterPro"/>
</dbReference>
<keyword evidence="5 9" id="KW-0067">ATP-binding</keyword>
<keyword evidence="4 9" id="KW-0378">Hydrolase</keyword>
<feature type="binding site" evidence="9">
    <location>
        <position position="55"/>
    </location>
    <ligand>
        <name>Mg(2+)</name>
        <dbReference type="ChEBI" id="CHEBI:18420"/>
    </ligand>
</feature>
<feature type="region of interest" description="Small ATPAse domain (RuvB-S)" evidence="9">
    <location>
        <begin position="171"/>
        <end position="241"/>
    </location>
</feature>
<dbReference type="HAMAP" id="MF_00016">
    <property type="entry name" value="DNA_HJ_migration_RuvB"/>
    <property type="match status" value="1"/>
</dbReference>
<feature type="region of interest" description="Head domain (RuvB-H)" evidence="9">
    <location>
        <begin position="244"/>
        <end position="320"/>
    </location>
</feature>
<dbReference type="InterPro" id="IPR041445">
    <property type="entry name" value="AAA_lid_4"/>
</dbReference>
<keyword evidence="11" id="KW-0347">Helicase</keyword>
<dbReference type="GO" id="GO:0016887">
    <property type="term" value="F:ATP hydrolysis activity"/>
    <property type="evidence" value="ECO:0007669"/>
    <property type="project" value="RHEA"/>
</dbReference>
<keyword evidence="2 9" id="KW-0547">Nucleotide-binding</keyword>
<dbReference type="InterPro" id="IPR004605">
    <property type="entry name" value="DNA_helicase_Holl-junc_RuvB"/>
</dbReference>
<dbReference type="SUPFAM" id="SSF52540">
    <property type="entry name" value="P-loop containing nucleoside triphosphate hydrolases"/>
    <property type="match status" value="1"/>
</dbReference>
<keyword evidence="1 9" id="KW-0963">Cytoplasm</keyword>
<feature type="binding site" evidence="9">
    <location>
        <position position="51"/>
    </location>
    <ligand>
        <name>ATP</name>
        <dbReference type="ChEBI" id="CHEBI:30616"/>
    </ligand>
</feature>
<dbReference type="InterPro" id="IPR036390">
    <property type="entry name" value="WH_DNA-bd_sf"/>
</dbReference>
<evidence type="ECO:0000313" key="12">
    <source>
        <dbReference type="Proteomes" id="UP000001732"/>
    </source>
</evidence>
<dbReference type="GO" id="GO:0048476">
    <property type="term" value="C:Holliday junction resolvase complex"/>
    <property type="evidence" value="ECO:0007669"/>
    <property type="project" value="UniProtKB-UniRule"/>
</dbReference>
<comment type="subcellular location">
    <subcellularLocation>
        <location evidence="9">Cytoplasm</location>
    </subcellularLocation>
</comment>
<dbReference type="GO" id="GO:0000400">
    <property type="term" value="F:four-way junction DNA binding"/>
    <property type="evidence" value="ECO:0007669"/>
    <property type="project" value="UniProtKB-UniRule"/>
</dbReference>
<protein>
    <recommendedName>
        <fullName evidence="9">Holliday junction branch migration complex subunit RuvB</fullName>
        <ecNumber evidence="9">3.6.4.-</ecNumber>
    </recommendedName>
</protein>
<dbReference type="GO" id="GO:0005524">
    <property type="term" value="F:ATP binding"/>
    <property type="evidence" value="ECO:0007669"/>
    <property type="project" value="UniProtKB-UniRule"/>
</dbReference>
<dbReference type="InterPro" id="IPR027417">
    <property type="entry name" value="P-loop_NTPase"/>
</dbReference>
<dbReference type="EMBL" id="CP001145">
    <property type="protein sequence ID" value="ACI17644.1"/>
    <property type="molecule type" value="Genomic_DNA"/>
</dbReference>
<feature type="binding site" evidence="9">
    <location>
        <position position="170"/>
    </location>
    <ligand>
        <name>ATP</name>
        <dbReference type="ChEBI" id="CHEBI:30616"/>
    </ligand>
</feature>
<keyword evidence="7 9" id="KW-0233">DNA recombination</keyword>
<name>B5Y8Y6_COPPD</name>
<comment type="domain">
    <text evidence="9">Has 3 domains, the large (RuvB-L) and small ATPase (RuvB-S) domains and the C-terminal head (RuvB-H) domain. The head domain binds DNA, while the ATPase domains jointly bind ATP, ADP or are empty depending on the state of the subunit in the translocation cycle. During a single DNA translocation step the structure of each domain remains the same, but their relative positions change.</text>
</comment>
<comment type="caution">
    <text evidence="9">Lacks conserved residue(s) required for the propagation of feature annotation.</text>
</comment>
<evidence type="ECO:0000313" key="11">
    <source>
        <dbReference type="EMBL" id="ACI17644.1"/>
    </source>
</evidence>
<dbReference type="Pfam" id="PF05496">
    <property type="entry name" value="RuvB_N"/>
    <property type="match status" value="1"/>
</dbReference>
<dbReference type="PRINTS" id="PR00819">
    <property type="entry name" value="CBXCFQXSUPER"/>
</dbReference>
<comment type="function">
    <text evidence="9">The RuvA-RuvB-RuvC complex processes Holliday junction (HJ) DNA during genetic recombination and DNA repair, while the RuvA-RuvB complex plays an important role in the rescue of blocked DNA replication forks via replication fork reversal (RFR). RuvA specifically binds to HJ cruciform DNA, conferring on it an open structure. The RuvB hexamer acts as an ATP-dependent pump, pulling dsDNA into and through the RuvAB complex. RuvB forms 2 homohexamers on either side of HJ DNA bound by 1 or 2 RuvA tetramers; 4 subunits per hexamer contact DNA at a time. Coordinated motions by a converter formed by DNA-disengaged RuvB subunits stimulates ATP hydrolysis and nucleotide exchange. Immobilization of the converter enables RuvB to convert the ATP-contained energy into a lever motion, pulling 2 nucleotides of DNA out of the RuvA tetramer per ATP hydrolyzed, thus driving DNA branch migration. The RuvB motors rotate together with the DNA substrate, which together with the progressing nucleotide cycle form the mechanistic basis for DNA recombination by continuous HJ branch migration. Branch migration allows RuvC to scan DNA until it finds its consensus sequence, where it cleaves and resolves cruciform DNA.</text>
</comment>
<dbReference type="CDD" id="cd00009">
    <property type="entry name" value="AAA"/>
    <property type="match status" value="1"/>
</dbReference>
<evidence type="ECO:0000256" key="9">
    <source>
        <dbReference type="HAMAP-Rule" id="MF_00016"/>
    </source>
</evidence>
<accession>B5Y8Y6</accession>
<dbReference type="InterPro" id="IPR036388">
    <property type="entry name" value="WH-like_DNA-bd_sf"/>
</dbReference>
<evidence type="ECO:0000256" key="4">
    <source>
        <dbReference type="ARBA" id="ARBA00022801"/>
    </source>
</evidence>
<dbReference type="GO" id="GO:0006310">
    <property type="term" value="P:DNA recombination"/>
    <property type="evidence" value="ECO:0007669"/>
    <property type="project" value="UniProtKB-UniRule"/>
</dbReference>
<dbReference type="NCBIfam" id="TIGR00635">
    <property type="entry name" value="ruvB"/>
    <property type="match status" value="1"/>
</dbReference>
<gene>
    <name evidence="9 11" type="primary">ruvB</name>
    <name evidence="11" type="ordered locus">COPRO5265_0902</name>
</gene>
<dbReference type="Gene3D" id="1.10.10.10">
    <property type="entry name" value="Winged helix-like DNA-binding domain superfamily/Winged helix DNA-binding domain"/>
    <property type="match status" value="1"/>
</dbReference>
<reference evidence="11 12" key="2">
    <citation type="journal article" date="2014" name="Genome Announc.">
        <title>Complete Genome Sequence of Coprothermobacter proteolyticus DSM 5265.</title>
        <authorList>
            <person name="Alexiev A."/>
            <person name="Coil D.A."/>
            <person name="Badger J.H."/>
            <person name="Enticknap J."/>
            <person name="Ward N."/>
            <person name="Robb F.T."/>
            <person name="Eisen J.A."/>
        </authorList>
    </citation>
    <scope>NUCLEOTIDE SEQUENCE [LARGE SCALE GENOMIC DNA]</scope>
    <source>
        <strain evidence="12">ATCC 35245 / DSM 5265 / OCM 4 / BT</strain>
    </source>
</reference>
<evidence type="ECO:0000256" key="8">
    <source>
        <dbReference type="ARBA" id="ARBA00023204"/>
    </source>
</evidence>
<dbReference type="KEGG" id="cpo:COPRO5265_0902"/>
<keyword evidence="6 9" id="KW-0238">DNA-binding</keyword>
<comment type="subunit">
    <text evidence="9">Homohexamer. Forms an RuvA(8)-RuvB(12)-Holliday junction (HJ) complex. HJ DNA is sandwiched between 2 RuvA tetramers; dsDNA enters through RuvA and exits via RuvB. An RuvB hexamer assembles on each DNA strand where it exits the tetramer. Each RuvB hexamer is contacted by two RuvA subunits (via domain III) on 2 adjacent RuvB subunits; this complex drives branch migration. In the full resolvosome a probable DNA-RuvA(4)-RuvB(12)-RuvC(2) complex forms which resolves the HJ.</text>
</comment>
<evidence type="ECO:0000256" key="7">
    <source>
        <dbReference type="ARBA" id="ARBA00023172"/>
    </source>
</evidence>
<dbReference type="SUPFAM" id="SSF46785">
    <property type="entry name" value="Winged helix' DNA-binding domain"/>
    <property type="match status" value="1"/>
</dbReference>
<dbReference type="RefSeq" id="WP_012544296.1">
    <property type="nucleotide sequence ID" value="NC_011295.1"/>
</dbReference>
<dbReference type="InterPro" id="IPR008823">
    <property type="entry name" value="RuvB_wg_C"/>
</dbReference>
<dbReference type="SMART" id="SM00382">
    <property type="entry name" value="AAA"/>
    <property type="match status" value="1"/>
</dbReference>
<dbReference type="Gene3D" id="3.40.50.300">
    <property type="entry name" value="P-loop containing nucleotide triphosphate hydrolases"/>
    <property type="match status" value="1"/>
</dbReference>
<evidence type="ECO:0000256" key="2">
    <source>
        <dbReference type="ARBA" id="ARBA00022741"/>
    </source>
</evidence>
<comment type="catalytic activity">
    <reaction evidence="9">
        <text>ATP + H2O = ADP + phosphate + H(+)</text>
        <dbReference type="Rhea" id="RHEA:13065"/>
        <dbReference type="ChEBI" id="CHEBI:15377"/>
        <dbReference type="ChEBI" id="CHEBI:15378"/>
        <dbReference type="ChEBI" id="CHEBI:30616"/>
        <dbReference type="ChEBI" id="CHEBI:43474"/>
        <dbReference type="ChEBI" id="CHEBI:456216"/>
    </reaction>
</comment>
<dbReference type="EC" id="3.6.4.-" evidence="9"/>
<dbReference type="eggNOG" id="COG2255">
    <property type="taxonomic scope" value="Bacteria"/>
</dbReference>
<proteinExistence type="inferred from homology"/>
<keyword evidence="12" id="KW-1185">Reference proteome</keyword>
<dbReference type="AlphaFoldDB" id="B5Y8Y6"/>
<dbReference type="InterPro" id="IPR003593">
    <property type="entry name" value="AAA+_ATPase"/>
</dbReference>
<dbReference type="Proteomes" id="UP000001732">
    <property type="component" value="Chromosome"/>
</dbReference>
<sequence length="320" mass="35466">MGNKGTQQEGVMELKEFVGQTTAVSSVSFSVEAAKKLGKMPDHMLFFGPPGLGKTTLARLVAQEVAANFVETTGNSLTNVKDVLNILLSFSRPTVFFIDEIHRIPKSVEELLYAPMDEQVIRVMVGKNKTARIIKFDLQPFTLIGATTKISFLSKPFLSRFSIKISFNYYGEEEIGKIIKEELAQQGLDISAEALREIAKRSRGTPREALQICRRVVEYAALNHLETLDVGAIIDLFNLLNIDEYGLSPLDKDYIRTLAETFKGGPSGIRVLASALGMDVETLEGVVEPYLMMLGFVTVTSRGRKLTDKGWKAYEKVICS</sequence>
<keyword evidence="8 9" id="KW-0234">DNA repair</keyword>
<dbReference type="GO" id="GO:0006281">
    <property type="term" value="P:DNA repair"/>
    <property type="evidence" value="ECO:0007669"/>
    <property type="project" value="UniProtKB-UniRule"/>
</dbReference>
<dbReference type="InterPro" id="IPR008824">
    <property type="entry name" value="RuvB-like_N"/>
</dbReference>
<keyword evidence="3 9" id="KW-0227">DNA damage</keyword>